<evidence type="ECO:0000256" key="7">
    <source>
        <dbReference type="ARBA" id="ARBA00048326"/>
    </source>
</evidence>
<dbReference type="Gene3D" id="3.40.50.150">
    <property type="entry name" value="Vaccinia Virus protein VP39"/>
    <property type="match status" value="1"/>
</dbReference>
<dbReference type="RefSeq" id="WP_078487390.1">
    <property type="nucleotide sequence ID" value="NZ_MPRJ01000046.1"/>
</dbReference>
<dbReference type="InterPro" id="IPR004398">
    <property type="entry name" value="RNA_MeTrfase_RsmD"/>
</dbReference>
<reference evidence="10 11" key="1">
    <citation type="submission" date="2016-11" db="EMBL/GenBank/DDBJ databases">
        <title>Mixed transmission modes and dynamic genome evolution in an obligate animal-bacterial symbiosis.</title>
        <authorList>
            <person name="Russell S.L."/>
            <person name="Corbett-Detig R.B."/>
            <person name="Cavanaugh C.M."/>
        </authorList>
    </citation>
    <scope>NUCLEOTIDE SEQUENCE [LARGE SCALE GENOMIC DNA]</scope>
    <source>
        <strain evidence="10">Se-Cadez</strain>
    </source>
</reference>
<evidence type="ECO:0000256" key="3">
    <source>
        <dbReference type="ARBA" id="ARBA00012141"/>
    </source>
</evidence>
<dbReference type="EMBL" id="MPRJ01000046">
    <property type="protein sequence ID" value="OOZ36286.1"/>
    <property type="molecule type" value="Genomic_DNA"/>
</dbReference>
<evidence type="ECO:0000256" key="4">
    <source>
        <dbReference type="ARBA" id="ARBA00013682"/>
    </source>
</evidence>
<comment type="function">
    <text evidence="1 8">Specifically methylates the guanine in position 966 of 16S rRNA in the assembled 30S particle.</text>
</comment>
<feature type="region of interest" description="Disordered" evidence="9">
    <location>
        <begin position="1"/>
        <end position="21"/>
    </location>
</feature>
<keyword evidence="8" id="KW-0698">rRNA processing</keyword>
<protein>
    <recommendedName>
        <fullName evidence="4 8">Ribosomal RNA small subunit methyltransferase D</fullName>
        <ecNumber evidence="3 8">2.1.1.171</ecNumber>
    </recommendedName>
</protein>
<gene>
    <name evidence="10" type="ORF">BOW51_07880</name>
</gene>
<keyword evidence="8" id="KW-0949">S-adenosyl-L-methionine</keyword>
<dbReference type="PANTHER" id="PTHR43542">
    <property type="entry name" value="METHYLTRANSFERASE"/>
    <property type="match status" value="1"/>
</dbReference>
<dbReference type="InterPro" id="IPR029063">
    <property type="entry name" value="SAM-dependent_MTases_sf"/>
</dbReference>
<keyword evidence="6 8" id="KW-0808">Transferase</keyword>
<dbReference type="InterPro" id="IPR002052">
    <property type="entry name" value="DNA_methylase_N6_adenine_CS"/>
</dbReference>
<dbReference type="EC" id="2.1.1.171" evidence="3 8"/>
<sequence length="201" mass="22030">MVSRPNKGARPGKRPGQSNQIRIIGGEHGGRKLRFPDHVGLRPTSDRVRETLFNWLMSILPGADCLDLFAASGAIGFEAASRGAGSVTMLDTAPVVVRQLRENCGLLGLENVVIQQANASTWLDGPSEPFEIVFLDPPFADDLLEGCCEKLEANGWLAPEARIYIEMDAHKKLPPPLPANWQQLKEKKAGQVAFFLYLRGN</sequence>
<dbReference type="NCBIfam" id="TIGR00095">
    <property type="entry name" value="16S rRNA (guanine(966)-N(2))-methyltransferase RsmD"/>
    <property type="match status" value="1"/>
</dbReference>
<keyword evidence="11" id="KW-1185">Reference proteome</keyword>
<organism evidence="10 11">
    <name type="scientific">Solemya velesiana gill symbiont</name>
    <dbReference type="NCBI Taxonomy" id="1918948"/>
    <lineage>
        <taxon>Bacteria</taxon>
        <taxon>Pseudomonadati</taxon>
        <taxon>Pseudomonadota</taxon>
        <taxon>Gammaproteobacteria</taxon>
        <taxon>sulfur-oxidizing symbionts</taxon>
    </lineage>
</organism>
<dbReference type="GO" id="GO:0052913">
    <property type="term" value="F:16S rRNA (guanine(966)-N(2))-methyltransferase activity"/>
    <property type="evidence" value="ECO:0007669"/>
    <property type="project" value="UniProtKB-EC"/>
</dbReference>
<evidence type="ECO:0000256" key="5">
    <source>
        <dbReference type="ARBA" id="ARBA00022603"/>
    </source>
</evidence>
<proteinExistence type="inferred from homology"/>
<dbReference type="PIRSF" id="PIRSF004553">
    <property type="entry name" value="CHP00095"/>
    <property type="match status" value="1"/>
</dbReference>
<name>A0A1T2KU90_9GAMM</name>
<comment type="caution">
    <text evidence="10">The sequence shown here is derived from an EMBL/GenBank/DDBJ whole genome shotgun (WGS) entry which is preliminary data.</text>
</comment>
<dbReference type="Pfam" id="PF03602">
    <property type="entry name" value="Cons_hypoth95"/>
    <property type="match status" value="1"/>
</dbReference>
<evidence type="ECO:0000313" key="11">
    <source>
        <dbReference type="Proteomes" id="UP000190896"/>
    </source>
</evidence>
<accession>A0A1T2KU90</accession>
<comment type="similarity">
    <text evidence="2 8">Belongs to the methyltransferase superfamily. RsmD family.</text>
</comment>
<dbReference type="CDD" id="cd02440">
    <property type="entry name" value="AdoMet_MTases"/>
    <property type="match status" value="1"/>
</dbReference>
<dbReference type="PROSITE" id="PS00092">
    <property type="entry name" value="N6_MTASE"/>
    <property type="match status" value="1"/>
</dbReference>
<dbReference type="Proteomes" id="UP000190896">
    <property type="component" value="Unassembled WGS sequence"/>
</dbReference>
<dbReference type="PANTHER" id="PTHR43542:SF1">
    <property type="entry name" value="METHYLTRANSFERASE"/>
    <property type="match status" value="1"/>
</dbReference>
<evidence type="ECO:0000256" key="8">
    <source>
        <dbReference type="PIRNR" id="PIRNR004553"/>
    </source>
</evidence>
<evidence type="ECO:0000256" key="6">
    <source>
        <dbReference type="ARBA" id="ARBA00022679"/>
    </source>
</evidence>
<comment type="catalytic activity">
    <reaction evidence="7 8">
        <text>guanosine(966) in 16S rRNA + S-adenosyl-L-methionine = N(2)-methylguanosine(966) in 16S rRNA + S-adenosyl-L-homocysteine + H(+)</text>
        <dbReference type="Rhea" id="RHEA:23548"/>
        <dbReference type="Rhea" id="RHEA-COMP:10211"/>
        <dbReference type="Rhea" id="RHEA-COMP:10212"/>
        <dbReference type="ChEBI" id="CHEBI:15378"/>
        <dbReference type="ChEBI" id="CHEBI:57856"/>
        <dbReference type="ChEBI" id="CHEBI:59789"/>
        <dbReference type="ChEBI" id="CHEBI:74269"/>
        <dbReference type="ChEBI" id="CHEBI:74481"/>
        <dbReference type="EC" id="2.1.1.171"/>
    </reaction>
</comment>
<dbReference type="AlphaFoldDB" id="A0A1T2KU90"/>
<dbReference type="GO" id="GO:0003676">
    <property type="term" value="F:nucleic acid binding"/>
    <property type="evidence" value="ECO:0007669"/>
    <property type="project" value="InterPro"/>
</dbReference>
<keyword evidence="5 8" id="KW-0489">Methyltransferase</keyword>
<dbReference type="OrthoDB" id="9803017at2"/>
<evidence type="ECO:0000256" key="2">
    <source>
        <dbReference type="ARBA" id="ARBA00005269"/>
    </source>
</evidence>
<evidence type="ECO:0000256" key="9">
    <source>
        <dbReference type="SAM" id="MobiDB-lite"/>
    </source>
</evidence>
<dbReference type="SUPFAM" id="SSF53335">
    <property type="entry name" value="S-adenosyl-L-methionine-dependent methyltransferases"/>
    <property type="match status" value="1"/>
</dbReference>
<evidence type="ECO:0000256" key="1">
    <source>
        <dbReference type="ARBA" id="ARBA00002649"/>
    </source>
</evidence>
<evidence type="ECO:0000313" key="10">
    <source>
        <dbReference type="EMBL" id="OOZ36286.1"/>
    </source>
</evidence>